<dbReference type="AlphaFoldDB" id="A0AAV9JJG4"/>
<dbReference type="CDD" id="cd04301">
    <property type="entry name" value="NAT_SF"/>
    <property type="match status" value="1"/>
</dbReference>
<sequence length="185" mass="21105">MSLPPPTLYDPAKHKSLLPQIAQIQADCILQDNTLATFHPDKYGRMDMQRVLHYWLANSKQVEQGTRAIILQFADDNKEELAGYVSVYMKVSETRPFLGVVEKMMVSPLHRRRGVARQVLGMLEEVAREKGRWLLELDTTVGSGAEFVYPKLGYKELGVVPNYGVDPKGNLVDGMYFYKDLREQE</sequence>
<evidence type="ECO:0000313" key="3">
    <source>
        <dbReference type="Proteomes" id="UP001324427"/>
    </source>
</evidence>
<dbReference type="SUPFAM" id="SSF55729">
    <property type="entry name" value="Acyl-CoA N-acyltransferases (Nat)"/>
    <property type="match status" value="1"/>
</dbReference>
<dbReference type="InterPro" id="IPR016181">
    <property type="entry name" value="Acyl_CoA_acyltransferase"/>
</dbReference>
<keyword evidence="3" id="KW-1185">Reference proteome</keyword>
<comment type="caution">
    <text evidence="2">The sequence shown here is derived from an EMBL/GenBank/DDBJ whole genome shotgun (WGS) entry which is preliminary data.</text>
</comment>
<evidence type="ECO:0000313" key="2">
    <source>
        <dbReference type="EMBL" id="KAK4545128.1"/>
    </source>
</evidence>
<dbReference type="GO" id="GO:0016747">
    <property type="term" value="F:acyltransferase activity, transferring groups other than amino-acyl groups"/>
    <property type="evidence" value="ECO:0007669"/>
    <property type="project" value="InterPro"/>
</dbReference>
<name>A0AAV9JJG4_9PEZI</name>
<dbReference type="Pfam" id="PF00583">
    <property type="entry name" value="Acetyltransf_1"/>
    <property type="match status" value="1"/>
</dbReference>
<protein>
    <recommendedName>
        <fullName evidence="1">N-acetyltransferase domain-containing protein</fullName>
    </recommendedName>
</protein>
<proteinExistence type="predicted"/>
<dbReference type="PROSITE" id="PS51186">
    <property type="entry name" value="GNAT"/>
    <property type="match status" value="1"/>
</dbReference>
<organism evidence="2 3">
    <name type="scientific">Oleoguttula mirabilis</name>
    <dbReference type="NCBI Taxonomy" id="1507867"/>
    <lineage>
        <taxon>Eukaryota</taxon>
        <taxon>Fungi</taxon>
        <taxon>Dikarya</taxon>
        <taxon>Ascomycota</taxon>
        <taxon>Pezizomycotina</taxon>
        <taxon>Dothideomycetes</taxon>
        <taxon>Dothideomycetidae</taxon>
        <taxon>Mycosphaerellales</taxon>
        <taxon>Teratosphaeriaceae</taxon>
        <taxon>Oleoguttula</taxon>
    </lineage>
</organism>
<feature type="domain" description="N-acetyltransferase" evidence="1">
    <location>
        <begin position="7"/>
        <end position="182"/>
    </location>
</feature>
<accession>A0AAV9JJG4</accession>
<evidence type="ECO:0000259" key="1">
    <source>
        <dbReference type="PROSITE" id="PS51186"/>
    </source>
</evidence>
<dbReference type="Gene3D" id="3.40.630.30">
    <property type="match status" value="1"/>
</dbReference>
<reference evidence="2 3" key="1">
    <citation type="submission" date="2021-11" db="EMBL/GenBank/DDBJ databases">
        <title>Black yeast isolated from Biological Soil Crust.</title>
        <authorList>
            <person name="Kurbessoian T."/>
        </authorList>
    </citation>
    <scope>NUCLEOTIDE SEQUENCE [LARGE SCALE GENOMIC DNA]</scope>
    <source>
        <strain evidence="2 3">CCFEE 5522</strain>
    </source>
</reference>
<dbReference type="Proteomes" id="UP001324427">
    <property type="component" value="Unassembled WGS sequence"/>
</dbReference>
<gene>
    <name evidence="2" type="ORF">LTR36_003679</name>
</gene>
<dbReference type="EMBL" id="JAVFHQ010000021">
    <property type="protein sequence ID" value="KAK4545128.1"/>
    <property type="molecule type" value="Genomic_DNA"/>
</dbReference>
<dbReference type="InterPro" id="IPR000182">
    <property type="entry name" value="GNAT_dom"/>
</dbReference>